<dbReference type="EMBL" id="CP035107">
    <property type="protein sequence ID" value="QAR30775.1"/>
    <property type="molecule type" value="Genomic_DNA"/>
</dbReference>
<evidence type="ECO:0000313" key="2">
    <source>
        <dbReference type="EMBL" id="QAR30775.1"/>
    </source>
</evidence>
<organism evidence="2 3">
    <name type="scientific">Ornithobacterium rhinotracheale</name>
    <dbReference type="NCBI Taxonomy" id="28251"/>
    <lineage>
        <taxon>Bacteria</taxon>
        <taxon>Pseudomonadati</taxon>
        <taxon>Bacteroidota</taxon>
        <taxon>Flavobacteriia</taxon>
        <taxon>Flavobacteriales</taxon>
        <taxon>Weeksellaceae</taxon>
        <taxon>Ornithobacterium</taxon>
    </lineage>
</organism>
<dbReference type="PROSITE" id="PS51781">
    <property type="entry name" value="SH3B"/>
    <property type="match status" value="1"/>
</dbReference>
<dbReference type="OrthoDB" id="7054664at2"/>
<dbReference type="Gene3D" id="2.30.30.40">
    <property type="entry name" value="SH3 Domains"/>
    <property type="match status" value="1"/>
</dbReference>
<dbReference type="RefSeq" id="WP_128501250.1">
    <property type="nucleotide sequence ID" value="NZ_CP035107.1"/>
</dbReference>
<dbReference type="Pfam" id="PF08239">
    <property type="entry name" value="SH3_3"/>
    <property type="match status" value="1"/>
</dbReference>
<evidence type="ECO:0000259" key="1">
    <source>
        <dbReference type="PROSITE" id="PS51781"/>
    </source>
</evidence>
<sequence>MKRTVLLLVISLLSIFSCEEKTNKRNNITMNNKCLKENINISSSFIDDIDLKKFKYKEEYIEDIRIYQILDASYRKNFFEFLGSRNFEMGEYEQVFFIKILLTYIQQNNDIEFYNILNELFTNKNLGYFLEDYELYIYELFLYKPSFFIQGAYFSKNHELIDYINKSLPLAFLISNNEINIKLCDNCSEVNLFIDKNTVDQIKLKELKETIYQQSLIKITNRKNMDSIYCYNIYKYLNSKSIEGLNENEKLFYEKKYNPFFKDNIIYLKKYHAKINDPDGYTNLRKEKSTQSEVIQIINSGESIEVLDNSDDWFEVKTKDGNIGFVHKSRVKTK</sequence>
<dbReference type="SMART" id="SM00287">
    <property type="entry name" value="SH3b"/>
    <property type="match status" value="1"/>
</dbReference>
<reference evidence="2 3" key="1">
    <citation type="submission" date="2019-01" db="EMBL/GenBank/DDBJ databases">
        <title>Whole Genome of Ornithobacterium rhinotracheale FARPER-174b.</title>
        <authorList>
            <person name="Tataje-Lavanda L.A."/>
            <person name="Montalvan A."/>
            <person name="Montesinos R."/>
            <person name="Zimic M."/>
            <person name="Fernandez-Sanchez M."/>
            <person name="Fernandez-Diaz M."/>
        </authorList>
    </citation>
    <scope>NUCLEOTIDE SEQUENCE [LARGE SCALE GENOMIC DNA]</scope>
    <source>
        <strain evidence="2 3">FARPER-174b</strain>
    </source>
</reference>
<name>A0A3R5YVZ9_ORNRH</name>
<proteinExistence type="predicted"/>
<feature type="domain" description="SH3b" evidence="1">
    <location>
        <begin position="270"/>
        <end position="334"/>
    </location>
</feature>
<dbReference type="AlphaFoldDB" id="A0A3R5YVZ9"/>
<protein>
    <submittedName>
        <fullName evidence="2">SH3 domain-containing protein</fullName>
    </submittedName>
</protein>
<dbReference type="PROSITE" id="PS51257">
    <property type="entry name" value="PROKAR_LIPOPROTEIN"/>
    <property type="match status" value="1"/>
</dbReference>
<accession>A0A3R5YVZ9</accession>
<dbReference type="Proteomes" id="UP000287701">
    <property type="component" value="Chromosome"/>
</dbReference>
<evidence type="ECO:0000313" key="3">
    <source>
        <dbReference type="Proteomes" id="UP000287701"/>
    </source>
</evidence>
<gene>
    <name evidence="2" type="ORF">EQP59_05195</name>
</gene>
<dbReference type="InterPro" id="IPR003646">
    <property type="entry name" value="SH3-like_bac-type"/>
</dbReference>